<name>A0A0P0FA30_AZOBR</name>
<sequence>MEVQSSQARQRFVKMRRDLSLLVDAMAQKAFDKLAESLEENDEDLSAAISNLKREREKLEDAVKIIDTIASLLSIIARIIALA</sequence>
<dbReference type="EMBL" id="CP032339">
    <property type="protein sequence ID" value="QCO08930.1"/>
    <property type="molecule type" value="Genomic_DNA"/>
</dbReference>
<feature type="coiled-coil region" evidence="1">
    <location>
        <begin position="35"/>
        <end position="69"/>
    </location>
</feature>
<reference evidence="2 3" key="1">
    <citation type="submission" date="2018-09" db="EMBL/GenBank/DDBJ databases">
        <title>Whole genome based analysis of evolution and adaptive divergence in Indian and Brazilian strains of Azospirillum brasilense.</title>
        <authorList>
            <person name="Singh C."/>
            <person name="Tripathi A.K."/>
        </authorList>
    </citation>
    <scope>NUCLEOTIDE SEQUENCE [LARGE SCALE GENOMIC DNA]</scope>
    <source>
        <strain evidence="2 3">MTCC4038</strain>
    </source>
</reference>
<dbReference type="AlphaFoldDB" id="A0A0P0FA30"/>
<gene>
    <name evidence="2" type="ORF">D3868_07710</name>
</gene>
<protein>
    <submittedName>
        <fullName evidence="2">Uncharacterized protein</fullName>
    </submittedName>
</protein>
<dbReference type="KEGG" id="abf:AMK58_13450"/>
<keyword evidence="1" id="KW-0175">Coiled coil</keyword>
<evidence type="ECO:0000256" key="1">
    <source>
        <dbReference type="SAM" id="Coils"/>
    </source>
</evidence>
<proteinExistence type="predicted"/>
<evidence type="ECO:0000313" key="3">
    <source>
        <dbReference type="Proteomes" id="UP000298774"/>
    </source>
</evidence>
<dbReference type="Proteomes" id="UP000298774">
    <property type="component" value="Chromosome"/>
</dbReference>
<evidence type="ECO:0000313" key="2">
    <source>
        <dbReference type="EMBL" id="QCO08930.1"/>
    </source>
</evidence>
<organism evidence="2 3">
    <name type="scientific">Azospirillum brasilense</name>
    <dbReference type="NCBI Taxonomy" id="192"/>
    <lineage>
        <taxon>Bacteria</taxon>
        <taxon>Pseudomonadati</taxon>
        <taxon>Pseudomonadota</taxon>
        <taxon>Alphaproteobacteria</taxon>
        <taxon>Rhodospirillales</taxon>
        <taxon>Azospirillaceae</taxon>
        <taxon>Azospirillum</taxon>
    </lineage>
</organism>
<accession>A0A0P0FA30</accession>